<protein>
    <recommendedName>
        <fullName evidence="4">DDE Tnp4 domain-containing protein</fullName>
    </recommendedName>
</protein>
<accession>A0A6A3XW91</accession>
<dbReference type="Proteomes" id="UP000460718">
    <property type="component" value="Unassembled WGS sequence"/>
</dbReference>
<feature type="compositionally biased region" description="Basic and acidic residues" evidence="3">
    <location>
        <begin position="78"/>
        <end position="131"/>
    </location>
</feature>
<evidence type="ECO:0000256" key="3">
    <source>
        <dbReference type="SAM" id="MobiDB-lite"/>
    </source>
</evidence>
<evidence type="ECO:0000259" key="4">
    <source>
        <dbReference type="Pfam" id="PF13359"/>
    </source>
</evidence>
<evidence type="ECO:0000313" key="8">
    <source>
        <dbReference type="Proteomes" id="UP000460718"/>
    </source>
</evidence>
<dbReference type="PANTHER" id="PTHR34615">
    <property type="entry name" value="PX DOMAIN-CONTAINING PROTEIN"/>
    <property type="match status" value="1"/>
</dbReference>
<evidence type="ECO:0000313" key="7">
    <source>
        <dbReference type="Proteomes" id="UP000440367"/>
    </source>
</evidence>
<dbReference type="InterPro" id="IPR027806">
    <property type="entry name" value="HARBI1_dom"/>
</dbReference>
<reference evidence="6 7" key="1">
    <citation type="submission" date="2018-08" db="EMBL/GenBank/DDBJ databases">
        <title>Genomic investigation of the strawberry pathogen Phytophthora fragariae indicates pathogenicity is determined by transcriptional variation in three key races.</title>
        <authorList>
            <person name="Adams T.M."/>
            <person name="Armitage A.D."/>
            <person name="Sobczyk M.K."/>
            <person name="Bates H.J."/>
            <person name="Dunwell J.M."/>
            <person name="Nellist C.F."/>
            <person name="Harrison R.J."/>
        </authorList>
    </citation>
    <scope>NUCLEOTIDE SEQUENCE [LARGE SCALE GENOMIC DNA]</scope>
    <source>
        <strain evidence="6 7">BC-1</strain>
        <strain evidence="5 8">SCRP245</strain>
    </source>
</reference>
<dbReference type="Pfam" id="PF13359">
    <property type="entry name" value="DDE_Tnp_4"/>
    <property type="match status" value="1"/>
</dbReference>
<name>A0A6A3XW91_9STRA</name>
<evidence type="ECO:0000256" key="1">
    <source>
        <dbReference type="ARBA" id="ARBA00001968"/>
    </source>
</evidence>
<sequence>MGGSNTLGSDFDVRVEGDGSYGSRVVRRGGFVALLLSAYDPSEMDQLDDSSHVQVNADDDRENDSGGESSGDEELCGDELRDDARSDDVLSGDERSGDELRDDVRSEDMRSGDEQFRDEQVGDGQDEHSDSHSWSSCRDLSLKYEQHLIEAAEKILRQTPKNSIDVLVLYRRLLRYRRLRMLPRAVACALAMQMRDEQKETLRSDIPDIRFNINRLSEKDCIDRIRFGKVQLAYLLMQFRIPPFFSTEEGYRVSSIEALCITFERMGCPSRWREQVQKFGRSESNLSSIFYHVCEHITARCAPLLRGDWDRVSTRLEDFASAIQAKGAALDNVWGFTDGTVRNICRPGDTTEQRAMYNGHKRSHAVKYQAVTTPDGIIVHMFGPGQGRAHDLTLLDGSALEEIISRDHRFRGYLLYGDPAYGHTYVFASPFDKVGATSEELVVNKSLSSVRIAVEWGFGQIISEWALLDFKRKMSIGNVPVGMLYEVTAIFANCVTIARHQNVISSYFDVPPPTFAEYFATLD</sequence>
<evidence type="ECO:0000256" key="2">
    <source>
        <dbReference type="ARBA" id="ARBA00022723"/>
    </source>
</evidence>
<evidence type="ECO:0000313" key="5">
    <source>
        <dbReference type="EMBL" id="KAE8994305.1"/>
    </source>
</evidence>
<dbReference type="PANTHER" id="PTHR34615:SF1">
    <property type="entry name" value="PX DOMAIN-CONTAINING PROTEIN"/>
    <property type="match status" value="1"/>
</dbReference>
<feature type="region of interest" description="Disordered" evidence="3">
    <location>
        <begin position="1"/>
        <end position="23"/>
    </location>
</feature>
<organism evidence="6 7">
    <name type="scientific">Phytophthora fragariae</name>
    <dbReference type="NCBI Taxonomy" id="53985"/>
    <lineage>
        <taxon>Eukaryota</taxon>
        <taxon>Sar</taxon>
        <taxon>Stramenopiles</taxon>
        <taxon>Oomycota</taxon>
        <taxon>Peronosporomycetes</taxon>
        <taxon>Peronosporales</taxon>
        <taxon>Peronosporaceae</taxon>
        <taxon>Phytophthora</taxon>
    </lineage>
</organism>
<comment type="cofactor">
    <cofactor evidence="1">
        <name>a divalent metal cation</name>
        <dbReference type="ChEBI" id="CHEBI:60240"/>
    </cofactor>
</comment>
<dbReference type="Proteomes" id="UP000440367">
    <property type="component" value="Unassembled WGS sequence"/>
</dbReference>
<keyword evidence="2" id="KW-0479">Metal-binding</keyword>
<gene>
    <name evidence="6" type="ORF">PF002_g19145</name>
    <name evidence="5" type="ORF">PF011_g16773</name>
</gene>
<feature type="region of interest" description="Disordered" evidence="3">
    <location>
        <begin position="43"/>
        <end position="134"/>
    </location>
</feature>
<dbReference type="EMBL" id="QXFW01001225">
    <property type="protein sequence ID" value="KAE8994305.1"/>
    <property type="molecule type" value="Genomic_DNA"/>
</dbReference>
<evidence type="ECO:0000313" key="6">
    <source>
        <dbReference type="EMBL" id="KAE9209326.1"/>
    </source>
</evidence>
<comment type="caution">
    <text evidence="6">The sequence shown here is derived from an EMBL/GenBank/DDBJ whole genome shotgun (WGS) entry which is preliminary data.</text>
</comment>
<proteinExistence type="predicted"/>
<dbReference type="AlphaFoldDB" id="A0A6A3XW91"/>
<feature type="domain" description="DDE Tnp4" evidence="4">
    <location>
        <begin position="338"/>
        <end position="475"/>
    </location>
</feature>
<dbReference type="EMBL" id="QXGD01001304">
    <property type="protein sequence ID" value="KAE9209326.1"/>
    <property type="molecule type" value="Genomic_DNA"/>
</dbReference>
<dbReference type="GO" id="GO:0046872">
    <property type="term" value="F:metal ion binding"/>
    <property type="evidence" value="ECO:0007669"/>
    <property type="project" value="UniProtKB-KW"/>
</dbReference>